<feature type="compositionally biased region" description="Pro residues" evidence="1">
    <location>
        <begin position="23"/>
        <end position="37"/>
    </location>
</feature>
<feature type="compositionally biased region" description="Basic and acidic residues" evidence="1">
    <location>
        <begin position="48"/>
        <end position="65"/>
    </location>
</feature>
<gene>
    <name evidence="2" type="ORF">AVDCRST_MAG22-290</name>
</gene>
<reference evidence="2" key="1">
    <citation type="submission" date="2020-02" db="EMBL/GenBank/DDBJ databases">
        <authorList>
            <person name="Meier V. D."/>
        </authorList>
    </citation>
    <scope>NUCLEOTIDE SEQUENCE</scope>
    <source>
        <strain evidence="2">AVDCRST_MAG22</strain>
    </source>
</reference>
<sequence length="65" mass="6855">GPTEKRGRGRPGAHAARPGAGRQPPPDPDPYPRPLPPLQGGRGLRPRGPGDGRLPRREPQEAVAV</sequence>
<dbReference type="EMBL" id="CADCUV010000015">
    <property type="protein sequence ID" value="CAA9386280.1"/>
    <property type="molecule type" value="Genomic_DNA"/>
</dbReference>
<protein>
    <submittedName>
        <fullName evidence="2">Uncharacterized protein</fullName>
    </submittedName>
</protein>
<feature type="compositionally biased region" description="Low complexity" evidence="1">
    <location>
        <begin position="12"/>
        <end position="22"/>
    </location>
</feature>
<dbReference type="AlphaFoldDB" id="A0A6J4NFJ8"/>
<proteinExistence type="predicted"/>
<accession>A0A6J4NFJ8</accession>
<evidence type="ECO:0000313" key="2">
    <source>
        <dbReference type="EMBL" id="CAA9386280.1"/>
    </source>
</evidence>
<feature type="region of interest" description="Disordered" evidence="1">
    <location>
        <begin position="1"/>
        <end position="65"/>
    </location>
</feature>
<organism evidence="2">
    <name type="scientific">uncultured Rubrobacteraceae bacterium</name>
    <dbReference type="NCBI Taxonomy" id="349277"/>
    <lineage>
        <taxon>Bacteria</taxon>
        <taxon>Bacillati</taxon>
        <taxon>Actinomycetota</taxon>
        <taxon>Rubrobacteria</taxon>
        <taxon>Rubrobacterales</taxon>
        <taxon>Rubrobacteraceae</taxon>
        <taxon>environmental samples</taxon>
    </lineage>
</organism>
<evidence type="ECO:0000256" key="1">
    <source>
        <dbReference type="SAM" id="MobiDB-lite"/>
    </source>
</evidence>
<feature type="non-terminal residue" evidence="2">
    <location>
        <position position="65"/>
    </location>
</feature>
<name>A0A6J4NFJ8_9ACTN</name>
<feature type="non-terminal residue" evidence="2">
    <location>
        <position position="1"/>
    </location>
</feature>